<proteinExistence type="predicted"/>
<accession>A0AAN9P1G7</accession>
<gene>
    <name evidence="1" type="ORF">VNO78_33061</name>
</gene>
<keyword evidence="2" id="KW-1185">Reference proteome</keyword>
<reference evidence="1 2" key="1">
    <citation type="submission" date="2024-01" db="EMBL/GenBank/DDBJ databases">
        <title>The genomes of 5 underutilized Papilionoideae crops provide insights into root nodulation and disease resistanc.</title>
        <authorList>
            <person name="Jiang F."/>
        </authorList>
    </citation>
    <scope>NUCLEOTIDE SEQUENCE [LARGE SCALE GENOMIC DNA]</scope>
    <source>
        <strain evidence="1">DUOXIRENSHENG_FW03</strain>
        <tissue evidence="1">Leaves</tissue>
    </source>
</reference>
<dbReference type="AlphaFoldDB" id="A0AAN9P1G7"/>
<evidence type="ECO:0000313" key="2">
    <source>
        <dbReference type="Proteomes" id="UP001386955"/>
    </source>
</evidence>
<protein>
    <submittedName>
        <fullName evidence="1">Uncharacterized protein</fullName>
    </submittedName>
</protein>
<sequence length="277" mass="30804">MEDAAIPPTLEGTKQNQFQIANLKLPLLPTKNIQTHLHHFHLRSEATNAPPLALFSNNFFRTGGSSGTEHTNRRFQKPIFISNNPLNMFTDLFSKSKQGSEAENSPPLLAKLFSNTTTIQLWKPGSIPNNPFNMCTELFSQIKQDLGMEARKFCIIQKIYLKECIKRSESAGIYKTVKAPETANAAVSKFKNDLGFLVRLFLEIMEGPEGTKMKAACDNAWLRGIYSNMESKVGSSEMPSPPPNSGVATNNFPYASSYQNSTAISGFISMLNNKRDD</sequence>
<dbReference type="EMBL" id="JAYMYS010000009">
    <property type="protein sequence ID" value="KAK7380548.1"/>
    <property type="molecule type" value="Genomic_DNA"/>
</dbReference>
<organism evidence="1 2">
    <name type="scientific">Psophocarpus tetragonolobus</name>
    <name type="common">Winged bean</name>
    <name type="synonym">Dolichos tetragonolobus</name>
    <dbReference type="NCBI Taxonomy" id="3891"/>
    <lineage>
        <taxon>Eukaryota</taxon>
        <taxon>Viridiplantae</taxon>
        <taxon>Streptophyta</taxon>
        <taxon>Embryophyta</taxon>
        <taxon>Tracheophyta</taxon>
        <taxon>Spermatophyta</taxon>
        <taxon>Magnoliopsida</taxon>
        <taxon>eudicotyledons</taxon>
        <taxon>Gunneridae</taxon>
        <taxon>Pentapetalae</taxon>
        <taxon>rosids</taxon>
        <taxon>fabids</taxon>
        <taxon>Fabales</taxon>
        <taxon>Fabaceae</taxon>
        <taxon>Papilionoideae</taxon>
        <taxon>50 kb inversion clade</taxon>
        <taxon>NPAAA clade</taxon>
        <taxon>indigoferoid/millettioid clade</taxon>
        <taxon>Phaseoleae</taxon>
        <taxon>Psophocarpus</taxon>
    </lineage>
</organism>
<evidence type="ECO:0000313" key="1">
    <source>
        <dbReference type="EMBL" id="KAK7380548.1"/>
    </source>
</evidence>
<comment type="caution">
    <text evidence="1">The sequence shown here is derived from an EMBL/GenBank/DDBJ whole genome shotgun (WGS) entry which is preliminary data.</text>
</comment>
<name>A0AAN9P1G7_PSOTE</name>
<dbReference type="Proteomes" id="UP001386955">
    <property type="component" value="Unassembled WGS sequence"/>
</dbReference>